<dbReference type="GO" id="GO:0003723">
    <property type="term" value="F:RNA binding"/>
    <property type="evidence" value="ECO:0007669"/>
    <property type="project" value="TreeGrafter"/>
</dbReference>
<dbReference type="PANTHER" id="PTHR12381">
    <property type="entry name" value="HETEROGENEOUS NUCLEAR RIBONUCLEOPROTEIN U FAMILY MEMBER"/>
    <property type="match status" value="1"/>
</dbReference>
<feature type="compositionally biased region" description="Polar residues" evidence="1">
    <location>
        <begin position="618"/>
        <end position="630"/>
    </location>
</feature>
<feature type="compositionally biased region" description="Polar residues" evidence="1">
    <location>
        <begin position="669"/>
        <end position="683"/>
    </location>
</feature>
<feature type="compositionally biased region" description="Basic and acidic residues" evidence="1">
    <location>
        <begin position="466"/>
        <end position="475"/>
    </location>
</feature>
<feature type="compositionally biased region" description="Low complexity" evidence="1">
    <location>
        <begin position="837"/>
        <end position="855"/>
    </location>
</feature>
<dbReference type="GO" id="GO:0000380">
    <property type="term" value="P:alternative mRNA splicing, via spliceosome"/>
    <property type="evidence" value="ECO:0007669"/>
    <property type="project" value="TreeGrafter"/>
</dbReference>
<organism evidence="2">
    <name type="scientific">Mesocestoides corti</name>
    <name type="common">Flatworm</name>
    <dbReference type="NCBI Taxonomy" id="53468"/>
    <lineage>
        <taxon>Eukaryota</taxon>
        <taxon>Metazoa</taxon>
        <taxon>Spiralia</taxon>
        <taxon>Lophotrochozoa</taxon>
        <taxon>Platyhelminthes</taxon>
        <taxon>Cestoda</taxon>
        <taxon>Eucestoda</taxon>
        <taxon>Cyclophyllidea</taxon>
        <taxon>Mesocestoididae</taxon>
        <taxon>Mesocestoides</taxon>
    </lineage>
</organism>
<dbReference type="AlphaFoldDB" id="A0A5K3EZ54"/>
<dbReference type="Gene3D" id="3.40.50.300">
    <property type="entry name" value="P-loop containing nucleotide triphosphate hydrolases"/>
    <property type="match status" value="1"/>
</dbReference>
<feature type="region of interest" description="Disordered" evidence="1">
    <location>
        <begin position="239"/>
        <end position="1058"/>
    </location>
</feature>
<feature type="compositionally biased region" description="Gly residues" evidence="1">
    <location>
        <begin position="905"/>
        <end position="919"/>
    </location>
</feature>
<feature type="compositionally biased region" description="Basic and acidic residues" evidence="1">
    <location>
        <begin position="274"/>
        <end position="319"/>
    </location>
</feature>
<feature type="compositionally biased region" description="Gly residues" evidence="1">
    <location>
        <begin position="334"/>
        <end position="346"/>
    </location>
</feature>
<evidence type="ECO:0000313" key="2">
    <source>
        <dbReference type="WBParaSite" id="MCU_003648-RC"/>
    </source>
</evidence>
<feature type="compositionally biased region" description="Gly residues" evidence="1">
    <location>
        <begin position="823"/>
        <end position="834"/>
    </location>
</feature>
<feature type="compositionally biased region" description="Low complexity" evidence="1">
    <location>
        <begin position="586"/>
        <end position="595"/>
    </location>
</feature>
<feature type="compositionally biased region" description="Low complexity" evidence="1">
    <location>
        <begin position="646"/>
        <end position="657"/>
    </location>
</feature>
<feature type="compositionally biased region" description="Gly residues" evidence="1">
    <location>
        <begin position="415"/>
        <end position="430"/>
    </location>
</feature>
<dbReference type="PANTHER" id="PTHR12381:SF56">
    <property type="entry name" value="B30.2_SPRY DOMAIN-CONTAINING PROTEIN-RELATED"/>
    <property type="match status" value="1"/>
</dbReference>
<feature type="compositionally biased region" description="Gly residues" evidence="1">
    <location>
        <begin position="761"/>
        <end position="784"/>
    </location>
</feature>
<accession>A0A5K3EZ54</accession>
<evidence type="ECO:0000256" key="1">
    <source>
        <dbReference type="SAM" id="MobiDB-lite"/>
    </source>
</evidence>
<feature type="compositionally biased region" description="Polar residues" evidence="1">
    <location>
        <begin position="923"/>
        <end position="940"/>
    </location>
</feature>
<dbReference type="SUPFAM" id="SSF52540">
    <property type="entry name" value="P-loop containing nucleoside triphosphate hydrolases"/>
    <property type="match status" value="1"/>
</dbReference>
<feature type="compositionally biased region" description="Gly residues" evidence="1">
    <location>
        <begin position="451"/>
        <end position="461"/>
    </location>
</feature>
<feature type="compositionally biased region" description="Gly residues" evidence="1">
    <location>
        <begin position="1036"/>
        <end position="1046"/>
    </location>
</feature>
<feature type="compositionally biased region" description="Low complexity" evidence="1">
    <location>
        <begin position="1023"/>
        <end position="1033"/>
    </location>
</feature>
<feature type="compositionally biased region" description="Polar residues" evidence="1">
    <location>
        <begin position="694"/>
        <end position="716"/>
    </location>
</feature>
<dbReference type="GO" id="GO:0005634">
    <property type="term" value="C:nucleus"/>
    <property type="evidence" value="ECO:0007669"/>
    <property type="project" value="TreeGrafter"/>
</dbReference>
<protein>
    <submittedName>
        <fullName evidence="2">RNA-binding protein FUS</fullName>
    </submittedName>
</protein>
<name>A0A5K3EZ54_MESCO</name>
<dbReference type="WBParaSite" id="MCU_003648-RC">
    <property type="protein sequence ID" value="MCU_003648-RC"/>
    <property type="gene ID" value="MCU_003648"/>
</dbReference>
<feature type="compositionally biased region" description="Low complexity" evidence="1">
    <location>
        <begin position="736"/>
        <end position="760"/>
    </location>
</feature>
<feature type="compositionally biased region" description="Low complexity" evidence="1">
    <location>
        <begin position="893"/>
        <end position="904"/>
    </location>
</feature>
<feature type="compositionally biased region" description="Basic and acidic residues" evidence="1">
    <location>
        <begin position="243"/>
        <end position="254"/>
    </location>
</feature>
<dbReference type="FunFam" id="3.40.50.300:FF:000355">
    <property type="entry name" value="Heterogeneous nuclear ribonucleoprotein U-like 1, isoform CRA_a"/>
    <property type="match status" value="1"/>
</dbReference>
<sequence>MLNFQSTLDRIINLPGSHPLKVFHFIMLTSLDADSWKLINEIPLTSRIHAQKPPPSKAECEAIMMIGLPGSGKTFFANNLCKEKPEMRYNVLGTNLILDKMKVTGLSRKRNYHGRWDALIDKANQCLNKLISIASKRRRNYILDQTNVYPSAQRRKMRPFEGFQRKAIVIVPTDEEFRRRIDQRTREEGKEVPEKAVLEMKANFEIPKAIDMDPSSVFDEVIFTELQRDDAEKLIKQYNVEGKASRQSEKRARMDSSSQRDYSGSRFSGGGGGDSRDYHDHRSRVDSYGRSPGRNDYDRRDSRGRFDYRNDRCGGDRGRFGANRGPRYRDGGRDFGGGGGGEGRYGGNSRFGDDSDYHGSGGRGRGAYGGGYPRGPRGGARAGFGGGSFPPPDRPPYSNSQYDQYASPDKPSHYGRGGYRGGGGGGGGDGYPRESGSRGGYQSGGYEAYSGGSGGGGGGYGYYQSGEKRGYDRSGDSPPGPSGADDQYGGGYQGDGGGFRGGFRGGRGGRGARGGSYSQTQGPPPGQSGSGYSVHYGAYGQQQTPPKAAEAASSGYQVGVYGQSPKVDDVKPLAPRAGGSFGGSGRPSRFSSAGPASDEPGREPSSQTASLGYGSKFGVQQSYGSGKSGQNPPASSNPPPRSRFDQGGPQAQQSQSGYGSGGGYNPQASNHSQNFSYGYTPQGSGSGARHQPPGSGQPSSHQQDYGGEFSSQGSSRQQDHKPLGQSHGSYGGGYGRQQSQSGGQPQSYDAYGGRQQSQSQGFGGGGGPPKSQHGYGGDQQGGKQAGLQSKHGQPSQDEYDSYVYGQYGSGQTKPVHQSQQGYGSSGYGQQGGGLSKPPQQSYGGSSYGQQAGGPPKSDRQGYTGYGQQGGTPPKPAQPFQQSYGPGGFGQQSGGQPKPSPQSQQGYGGGGGGSSGGYGQPSGASSKPGQQNYNYGSSNYSPFGYAGSFNAGGNTPVGSATSSATSGAGTSLYASALDAASKSAGDLSQGPSGYGSKAQSYGHDAGGYFAPPASGNWPFNSGQQSGSAAPAHPGGPQPQGGSGGGFGYSQQQGYGHGQR</sequence>
<feature type="compositionally biased region" description="Gly residues" evidence="1">
    <location>
        <begin position="488"/>
        <end position="514"/>
    </location>
</feature>
<reference evidence="2" key="1">
    <citation type="submission" date="2019-11" db="UniProtKB">
        <authorList>
            <consortium name="WormBaseParasite"/>
        </authorList>
    </citation>
    <scope>IDENTIFICATION</scope>
</reference>
<dbReference type="InterPro" id="IPR027417">
    <property type="entry name" value="P-loop_NTPase"/>
</dbReference>
<dbReference type="Pfam" id="PF13671">
    <property type="entry name" value="AAA_33"/>
    <property type="match status" value="1"/>
</dbReference>
<feature type="compositionally biased region" description="Low complexity" evidence="1">
    <location>
        <begin position="957"/>
        <end position="970"/>
    </location>
</feature>
<feature type="compositionally biased region" description="Gly residues" evidence="1">
    <location>
        <begin position="359"/>
        <end position="388"/>
    </location>
</feature>
<proteinExistence type="predicted"/>
<feature type="compositionally biased region" description="Polar residues" evidence="1">
    <location>
        <begin position="786"/>
        <end position="796"/>
    </location>
</feature>